<gene>
    <name evidence="2" type="ORF">VNI00_018576</name>
</gene>
<feature type="region of interest" description="Disordered" evidence="1">
    <location>
        <begin position="65"/>
        <end position="87"/>
    </location>
</feature>
<dbReference type="Proteomes" id="UP001383192">
    <property type="component" value="Unassembled WGS sequence"/>
</dbReference>
<comment type="caution">
    <text evidence="2">The sequence shown here is derived from an EMBL/GenBank/DDBJ whole genome shotgun (WGS) entry which is preliminary data.</text>
</comment>
<proteinExistence type="predicted"/>
<feature type="compositionally biased region" description="Basic and acidic residues" evidence="1">
    <location>
        <begin position="68"/>
        <end position="77"/>
    </location>
</feature>
<name>A0AAW0AWF9_9AGAR</name>
<sequence>MLYVIYHPSSIFVQAYKSSPESYFIFTNNQASIAPNTNTQESPSTMRCTSFVVLTAALAASAAPSTLEARKNVDRPDPTNLDHCPGRPIGDADACTFEKQGDLPDRRRWFTLGDPVANCDEPNAPDLTTQVGGERTTTDTWTHTNKAEINLLGIKIGGEGGWEKSESKTERQLITVTIPAGKQRVVVAGVNHKESSGRIRLNYGDPSGEPGKNDYHYIWYQNDVVSSQPTDDVEYDSKEINCGETFDPSSL</sequence>
<dbReference type="AlphaFoldDB" id="A0AAW0AWF9"/>
<reference evidence="2 3" key="1">
    <citation type="submission" date="2024-01" db="EMBL/GenBank/DDBJ databases">
        <title>A draft genome for a cacao thread blight-causing isolate of Paramarasmius palmivorus.</title>
        <authorList>
            <person name="Baruah I.K."/>
            <person name="Bukari Y."/>
            <person name="Amoako-Attah I."/>
            <person name="Meinhardt L.W."/>
            <person name="Bailey B.A."/>
            <person name="Cohen S.P."/>
        </authorList>
    </citation>
    <scope>NUCLEOTIDE SEQUENCE [LARGE SCALE GENOMIC DNA]</scope>
    <source>
        <strain evidence="2 3">GH-12</strain>
    </source>
</reference>
<dbReference type="EMBL" id="JAYKXP010000248">
    <property type="protein sequence ID" value="KAK7017562.1"/>
    <property type="molecule type" value="Genomic_DNA"/>
</dbReference>
<organism evidence="2 3">
    <name type="scientific">Paramarasmius palmivorus</name>
    <dbReference type="NCBI Taxonomy" id="297713"/>
    <lineage>
        <taxon>Eukaryota</taxon>
        <taxon>Fungi</taxon>
        <taxon>Dikarya</taxon>
        <taxon>Basidiomycota</taxon>
        <taxon>Agaricomycotina</taxon>
        <taxon>Agaricomycetes</taxon>
        <taxon>Agaricomycetidae</taxon>
        <taxon>Agaricales</taxon>
        <taxon>Marasmiineae</taxon>
        <taxon>Marasmiaceae</taxon>
        <taxon>Paramarasmius</taxon>
    </lineage>
</organism>
<protein>
    <submittedName>
        <fullName evidence="2">Uncharacterized protein</fullName>
    </submittedName>
</protein>
<keyword evidence="3" id="KW-1185">Reference proteome</keyword>
<evidence type="ECO:0000313" key="2">
    <source>
        <dbReference type="EMBL" id="KAK7017562.1"/>
    </source>
</evidence>
<evidence type="ECO:0000256" key="1">
    <source>
        <dbReference type="SAM" id="MobiDB-lite"/>
    </source>
</evidence>
<accession>A0AAW0AWF9</accession>
<evidence type="ECO:0000313" key="3">
    <source>
        <dbReference type="Proteomes" id="UP001383192"/>
    </source>
</evidence>